<reference evidence="10 11" key="1">
    <citation type="submission" date="2017-07" db="EMBL/GenBank/DDBJ databases">
        <authorList>
            <person name="Talla V."/>
            <person name="Backstrom N."/>
        </authorList>
    </citation>
    <scope>NUCLEOTIDE SEQUENCE [LARGE SCALE GENOMIC DNA]</scope>
</reference>
<evidence type="ECO:0000256" key="6">
    <source>
        <dbReference type="ARBA" id="ARBA00029459"/>
    </source>
</evidence>
<sequence length="492" mass="54373">MKWLLLSIIVCLAGRSTAGVLKCAADTKDASCMAESIEKEPIKSSPVSKNEVVRLELAECAPGSEWESNCHRCRCDEMGRAQCTRMETCEKGTYDDPIKCKPNTKFNRDCNTCICLESGLGLCTLKACPTITRNKSKLLPGRECLPGTSWTNRCNKCVCSQEGYANCSKNECPGQENEAEVQCAAESTWLNDCNTCWCSDGRVMCTKIGCSFSVIDTHPKLQSRLSLEQKSEKTGQNKTKSIVCPANRMFIKDCNTCWCNEDGTSFYCTRKVCLPDGSEPPEDKPESLRIHEGQCRPDEVFELDCNMCRCNPDGKSFSCTRRACVVEAVVDDIKNTAMIRRTRATQQGAPKACKPGQEFRIDCNKCLCDNEGQNFSCTRIDCVAQNSGNGGVRRKRDTTEQVKMDCGPGTVFEIGCNVCRCSAEGSHATCTMKRCKQEIIKNDVNTSESDVGFRCNAGEQFKRDCNDCTCSADGKSVFCTLRLCDVDINPTI</sequence>
<keyword evidence="8" id="KW-0732">Signal</keyword>
<feature type="disulfide bond" evidence="7">
    <location>
        <begin position="157"/>
        <end position="167"/>
    </location>
</feature>
<dbReference type="AlphaFoldDB" id="A0A5E4QXL4"/>
<evidence type="ECO:0000256" key="5">
    <source>
        <dbReference type="ARBA" id="ARBA00023157"/>
    </source>
</evidence>
<feature type="disulfide bond" evidence="7">
    <location>
        <begin position="353"/>
        <end position="368"/>
    </location>
</feature>
<evidence type="ECO:0000313" key="10">
    <source>
        <dbReference type="EMBL" id="VVD02418.1"/>
    </source>
</evidence>
<dbReference type="InterPro" id="IPR036201">
    <property type="entry name" value="Pacifastin_dom_sf"/>
</dbReference>
<dbReference type="InterPro" id="IPR008037">
    <property type="entry name" value="Pacifastin_dom"/>
</dbReference>
<dbReference type="GO" id="GO:0004867">
    <property type="term" value="F:serine-type endopeptidase inhibitor activity"/>
    <property type="evidence" value="ECO:0007669"/>
    <property type="project" value="UniProtKB-UniRule"/>
</dbReference>
<dbReference type="Pfam" id="PF05375">
    <property type="entry name" value="Pacifastin_I"/>
    <property type="match status" value="8"/>
</dbReference>
<feature type="domain" description="Pacifastin" evidence="9">
    <location>
        <begin position="97"/>
        <end position="131"/>
    </location>
</feature>
<evidence type="ECO:0000256" key="8">
    <source>
        <dbReference type="SAM" id="SignalP"/>
    </source>
</evidence>
<feature type="disulfide bond" evidence="7">
    <location>
        <begin position="110"/>
        <end position="128"/>
    </location>
</feature>
<feature type="domain" description="Pacifastin" evidence="9">
    <location>
        <begin position="350"/>
        <end position="385"/>
    </location>
</feature>
<keyword evidence="4 7" id="KW-0722">Serine protease inhibitor</keyword>
<evidence type="ECO:0000256" key="1">
    <source>
        <dbReference type="ARBA" id="ARBA00004613"/>
    </source>
</evidence>
<feature type="disulfide bond" evidence="7">
    <location>
        <begin position="144"/>
        <end position="159"/>
    </location>
</feature>
<feature type="domain" description="Pacifastin" evidence="9">
    <location>
        <begin position="403"/>
        <end position="438"/>
    </location>
</feature>
<feature type="domain" description="Pacifastin" evidence="9">
    <location>
        <begin position="452"/>
        <end position="487"/>
    </location>
</feature>
<dbReference type="SUPFAM" id="SSF57283">
    <property type="entry name" value="PMP inhibitors"/>
    <property type="match status" value="9"/>
</dbReference>
<feature type="disulfide bond" evidence="7">
    <location>
        <begin position="406"/>
        <end position="421"/>
    </location>
</feature>
<evidence type="ECO:0000256" key="4">
    <source>
        <dbReference type="ARBA" id="ARBA00022900"/>
    </source>
</evidence>
<dbReference type="PROSITE" id="PS51446">
    <property type="entry name" value="PACIFASTIN"/>
    <property type="match status" value="7"/>
</dbReference>
<feature type="domain" description="Pacifastin" evidence="9">
    <location>
        <begin position="141"/>
        <end position="175"/>
    </location>
</feature>
<dbReference type="EMBL" id="FZQP02006077">
    <property type="protein sequence ID" value="VVD02418.1"/>
    <property type="molecule type" value="Genomic_DNA"/>
</dbReference>
<feature type="site" description="Reactive bond" evidence="7">
    <location>
        <begin position="270"/>
        <end position="271"/>
    </location>
</feature>
<keyword evidence="3 7" id="KW-0646">Protease inhibitor</keyword>
<protein>
    <recommendedName>
        <fullName evidence="9">Pacifastin domain-containing protein</fullName>
    </recommendedName>
</protein>
<feature type="disulfide bond" evidence="7">
    <location>
        <begin position="244"/>
        <end position="259"/>
    </location>
</feature>
<feature type="domain" description="Pacifastin" evidence="9">
    <location>
        <begin position="241"/>
        <end position="276"/>
    </location>
</feature>
<feature type="disulfide bond" evidence="7">
    <location>
        <begin position="455"/>
        <end position="470"/>
    </location>
</feature>
<evidence type="ECO:0000256" key="2">
    <source>
        <dbReference type="ARBA" id="ARBA00022525"/>
    </source>
</evidence>
<organism evidence="10 11">
    <name type="scientific">Leptidea sinapis</name>
    <dbReference type="NCBI Taxonomy" id="189913"/>
    <lineage>
        <taxon>Eukaryota</taxon>
        <taxon>Metazoa</taxon>
        <taxon>Ecdysozoa</taxon>
        <taxon>Arthropoda</taxon>
        <taxon>Hexapoda</taxon>
        <taxon>Insecta</taxon>
        <taxon>Pterygota</taxon>
        <taxon>Neoptera</taxon>
        <taxon>Endopterygota</taxon>
        <taxon>Lepidoptera</taxon>
        <taxon>Glossata</taxon>
        <taxon>Ditrysia</taxon>
        <taxon>Papilionoidea</taxon>
        <taxon>Pieridae</taxon>
        <taxon>Dismorphiinae</taxon>
        <taxon>Leptidea</taxon>
    </lineage>
</organism>
<feature type="site" description="Reactive bond" evidence="7">
    <location>
        <begin position="432"/>
        <end position="433"/>
    </location>
</feature>
<evidence type="ECO:0000256" key="7">
    <source>
        <dbReference type="PROSITE-ProRule" id="PRU00776"/>
    </source>
</evidence>
<feature type="disulfide bond" evidence="7">
    <location>
        <begin position="295"/>
        <end position="310"/>
    </location>
</feature>
<dbReference type="GO" id="GO:0005576">
    <property type="term" value="C:extracellular region"/>
    <property type="evidence" value="ECO:0007669"/>
    <property type="project" value="UniProtKB-SubCell"/>
</dbReference>
<feature type="disulfide bond" evidence="7">
    <location>
        <begin position="113"/>
        <end position="123"/>
    </location>
</feature>
<feature type="disulfide bond" evidence="7">
    <location>
        <begin position="154"/>
        <end position="172"/>
    </location>
</feature>
<keyword evidence="5 7" id="KW-1015">Disulfide bond</keyword>
<accession>A0A5E4QXL4</accession>
<feature type="chain" id="PRO_5022915862" description="Pacifastin domain-containing protein" evidence="8">
    <location>
        <begin position="19"/>
        <end position="492"/>
    </location>
</feature>
<gene>
    <name evidence="10" type="ORF">LSINAPIS_LOCUS12637</name>
</gene>
<evidence type="ECO:0000259" key="9">
    <source>
        <dbReference type="PROSITE" id="PS51446"/>
    </source>
</evidence>
<feature type="signal peptide" evidence="8">
    <location>
        <begin position="1"/>
        <end position="18"/>
    </location>
</feature>
<keyword evidence="2" id="KW-0964">Secreted</keyword>
<feature type="site" description="Reactive bond" evidence="7">
    <location>
        <begin position="125"/>
        <end position="126"/>
    </location>
</feature>
<evidence type="ECO:0000256" key="3">
    <source>
        <dbReference type="ARBA" id="ARBA00022690"/>
    </source>
</evidence>
<proteinExistence type="inferred from homology"/>
<comment type="similarity">
    <text evidence="6 7">Belongs to the protease inhibitor I19 family.</text>
</comment>
<comment type="subcellular location">
    <subcellularLocation>
        <location evidence="1">Secreted</location>
    </subcellularLocation>
</comment>
<keyword evidence="11" id="KW-1185">Reference proteome</keyword>
<name>A0A5E4QXL4_9NEOP</name>
<comment type="caution">
    <text evidence="7">Lacks conserved residue(s) required for the propagation of feature annotation.</text>
</comment>
<dbReference type="Proteomes" id="UP000324832">
    <property type="component" value="Unassembled WGS sequence"/>
</dbReference>
<evidence type="ECO:0000313" key="11">
    <source>
        <dbReference type="Proteomes" id="UP000324832"/>
    </source>
</evidence>
<feature type="domain" description="Pacifastin" evidence="9">
    <location>
        <begin position="292"/>
        <end position="327"/>
    </location>
</feature>
<feature type="disulfide bond" evidence="7">
    <location>
        <begin position="100"/>
        <end position="115"/>
    </location>
</feature>